<evidence type="ECO:0000313" key="14">
    <source>
        <dbReference type="EMBL" id="KAF6201125.1"/>
    </source>
</evidence>
<dbReference type="Proteomes" id="UP000466442">
    <property type="component" value="Unassembled WGS sequence"/>
</dbReference>
<evidence type="ECO:0008006" key="16">
    <source>
        <dbReference type="Google" id="ProtNLM"/>
    </source>
</evidence>
<feature type="domain" description="MYND-type" evidence="13">
    <location>
        <begin position="330"/>
        <end position="366"/>
    </location>
</feature>
<evidence type="ECO:0000256" key="9">
    <source>
        <dbReference type="PROSITE-ProRule" id="PRU00134"/>
    </source>
</evidence>
<keyword evidence="15" id="KW-1185">Reference proteome</keyword>
<dbReference type="Pfam" id="PF01753">
    <property type="entry name" value="zf-MYND"/>
    <property type="match status" value="1"/>
</dbReference>
<dbReference type="SUPFAM" id="SSF63763">
    <property type="entry name" value="SAND domain-like"/>
    <property type="match status" value="1"/>
</dbReference>
<keyword evidence="1" id="KW-0597">Phosphoprotein</keyword>
<dbReference type="InterPro" id="IPR010919">
    <property type="entry name" value="SAND-like_dom_sf"/>
</dbReference>
<keyword evidence="8" id="KW-0539">Nucleus</keyword>
<dbReference type="FunFam" id="3.10.390.10:FF:000004">
    <property type="entry name" value="Deformed epidermal autoregulatory factor 1"/>
    <property type="match status" value="1"/>
</dbReference>
<evidence type="ECO:0000256" key="4">
    <source>
        <dbReference type="ARBA" id="ARBA00022833"/>
    </source>
</evidence>
<keyword evidence="3 9" id="KW-0863">Zinc-finger</keyword>
<dbReference type="AlphaFoldDB" id="A0A8S9X0L5"/>
<dbReference type="PROSITE" id="PS50865">
    <property type="entry name" value="ZF_MYND_2"/>
    <property type="match status" value="1"/>
</dbReference>
<feature type="domain" description="SAND" evidence="12">
    <location>
        <begin position="65"/>
        <end position="145"/>
    </location>
</feature>
<keyword evidence="2" id="KW-0479">Metal-binding</keyword>
<dbReference type="InterPro" id="IPR002893">
    <property type="entry name" value="Znf_MYND"/>
</dbReference>
<dbReference type="InterPro" id="IPR000770">
    <property type="entry name" value="SAND_dom"/>
</dbReference>
<dbReference type="GO" id="GO:0005634">
    <property type="term" value="C:nucleus"/>
    <property type="evidence" value="ECO:0007669"/>
    <property type="project" value="TreeGrafter"/>
</dbReference>
<reference evidence="14" key="1">
    <citation type="journal article" date="2021" name="Mol. Ecol. Resour.">
        <title>Apolygus lucorum genome provides insights into omnivorousness and mesophyll feeding.</title>
        <authorList>
            <person name="Liu Y."/>
            <person name="Liu H."/>
            <person name="Wang H."/>
            <person name="Huang T."/>
            <person name="Liu B."/>
            <person name="Yang B."/>
            <person name="Yin L."/>
            <person name="Li B."/>
            <person name="Zhang Y."/>
            <person name="Zhang S."/>
            <person name="Jiang F."/>
            <person name="Zhang X."/>
            <person name="Ren Y."/>
            <person name="Wang B."/>
            <person name="Wang S."/>
            <person name="Lu Y."/>
            <person name="Wu K."/>
            <person name="Fan W."/>
            <person name="Wang G."/>
        </authorList>
    </citation>
    <scope>NUCLEOTIDE SEQUENCE</scope>
    <source>
        <strain evidence="14">12Hb</strain>
    </source>
</reference>
<dbReference type="GO" id="GO:0000981">
    <property type="term" value="F:DNA-binding transcription factor activity, RNA polymerase II-specific"/>
    <property type="evidence" value="ECO:0007669"/>
    <property type="project" value="TreeGrafter"/>
</dbReference>
<dbReference type="PANTHER" id="PTHR10237">
    <property type="entry name" value="DEFORMED EPIDERMAL AUTOREGULATORY FACTOR 1 HOMOLOG SUPPRESSIN"/>
    <property type="match status" value="1"/>
</dbReference>
<dbReference type="InterPro" id="IPR001878">
    <property type="entry name" value="Znf_CCHC"/>
</dbReference>
<dbReference type="GO" id="GO:0003677">
    <property type="term" value="F:DNA binding"/>
    <property type="evidence" value="ECO:0007669"/>
    <property type="project" value="UniProtKB-KW"/>
</dbReference>
<dbReference type="Gene3D" id="6.10.140.2220">
    <property type="match status" value="1"/>
</dbReference>
<dbReference type="Pfam" id="PF01342">
    <property type="entry name" value="SAND"/>
    <property type="match status" value="1"/>
</dbReference>
<evidence type="ECO:0000259" key="13">
    <source>
        <dbReference type="PROSITE" id="PS50865"/>
    </source>
</evidence>
<evidence type="ECO:0000256" key="6">
    <source>
        <dbReference type="ARBA" id="ARBA00023125"/>
    </source>
</evidence>
<feature type="region of interest" description="Disordered" evidence="10">
    <location>
        <begin position="481"/>
        <end position="561"/>
    </location>
</feature>
<evidence type="ECO:0000259" key="12">
    <source>
        <dbReference type="PROSITE" id="PS50864"/>
    </source>
</evidence>
<dbReference type="EMBL" id="WIXP02000013">
    <property type="protein sequence ID" value="KAF6201125.1"/>
    <property type="molecule type" value="Genomic_DNA"/>
</dbReference>
<dbReference type="OrthoDB" id="437457at2759"/>
<gene>
    <name evidence="14" type="ORF">GE061_005572</name>
</gene>
<feature type="domain" description="CCHC-type" evidence="11">
    <location>
        <begin position="422"/>
        <end position="437"/>
    </location>
</feature>
<keyword evidence="6" id="KW-0238">DNA-binding</keyword>
<dbReference type="Pfam" id="PF13917">
    <property type="entry name" value="zf-CCHC_3"/>
    <property type="match status" value="1"/>
</dbReference>
<feature type="compositionally biased region" description="Basic residues" evidence="10">
    <location>
        <begin position="513"/>
        <end position="522"/>
    </location>
</feature>
<feature type="compositionally biased region" description="Basic and acidic residues" evidence="10">
    <location>
        <begin position="179"/>
        <end position="191"/>
    </location>
</feature>
<dbReference type="SUPFAM" id="SSF144232">
    <property type="entry name" value="HIT/MYND zinc finger-like"/>
    <property type="match status" value="1"/>
</dbReference>
<comment type="caution">
    <text evidence="14">The sequence shown here is derived from an EMBL/GenBank/DDBJ whole genome shotgun (WGS) entry which is preliminary data.</text>
</comment>
<evidence type="ECO:0000256" key="5">
    <source>
        <dbReference type="ARBA" id="ARBA00023015"/>
    </source>
</evidence>
<dbReference type="InterPro" id="IPR024119">
    <property type="entry name" value="TF_DEAF-1"/>
</dbReference>
<dbReference type="GO" id="GO:0008270">
    <property type="term" value="F:zinc ion binding"/>
    <property type="evidence" value="ECO:0007669"/>
    <property type="project" value="UniProtKB-KW"/>
</dbReference>
<evidence type="ECO:0000256" key="7">
    <source>
        <dbReference type="ARBA" id="ARBA00023163"/>
    </source>
</evidence>
<keyword evidence="5" id="KW-0805">Transcription regulation</keyword>
<evidence type="ECO:0000256" key="3">
    <source>
        <dbReference type="ARBA" id="ARBA00022771"/>
    </source>
</evidence>
<feature type="compositionally biased region" description="Basic residues" evidence="10">
    <location>
        <begin position="539"/>
        <end position="561"/>
    </location>
</feature>
<feature type="region of interest" description="Disordered" evidence="10">
    <location>
        <begin position="179"/>
        <end position="204"/>
    </location>
</feature>
<dbReference type="PANTHER" id="PTHR10237:SF1">
    <property type="entry name" value="DEFORMED EPIDERMAL AUTOREGULATORY FACTOR 1 HOMOLOG"/>
    <property type="match status" value="1"/>
</dbReference>
<protein>
    <recommendedName>
        <fullName evidence="16">MYND-type domain-containing protein</fullName>
    </recommendedName>
</protein>
<evidence type="ECO:0000256" key="10">
    <source>
        <dbReference type="SAM" id="MobiDB-lite"/>
    </source>
</evidence>
<keyword evidence="4" id="KW-0862">Zinc</keyword>
<keyword evidence="7" id="KW-0804">Transcription</keyword>
<name>A0A8S9X0L5_APOLU</name>
<feature type="compositionally biased region" description="Basic residues" evidence="10">
    <location>
        <begin position="484"/>
        <end position="496"/>
    </location>
</feature>
<dbReference type="PROSITE" id="PS50864">
    <property type="entry name" value="SAND"/>
    <property type="match status" value="1"/>
</dbReference>
<sequence length="561" mass="62850">MASGGSLRPILCVDNSCLCDGHQEKECSDPTHRAAQWFRSENGQLKTTHIVIENSDDTALPTNAAWLASANQPVIPVRCKNTSAELHKNRFGSGGRGRCIKYGSQWYTPSEFETLCGRGSSKDWKRSIRFGGRSLQSLIDGGILMPHATSCTCSACCDDDRAVGPVRLFIPYKRKRKRESEDMRKLKRDGGSSDGADSDSNGEMDVTQANVSTSTVGTSTHQTITQISQEEQVEVNMPETLNRLDKLASKLVKMVFQLRKDVDDVKAHWKADRDIMKVEHKRDKEQAVLTARVEAQVACSRVFDSAVHVVDPMAAVGLHASEDANDNKKCANCNREAFAECSLCRRTPYCSTFCQRKDWANHQVECVRSAATDQGSSIMLIVESSDQVLGSKQHSALDSLVMESDILARLVPQGKETVRPACRKCGYAGHLTYQCRNFIKIDPNKDVVLDVSSTSSESDDDYVTPLRALREQELLQKVKEKKVEKKVKKKKKKKSRVKSDSDSESDSSDEPRKRSKKSKKRRYSDSDSEEEEEEEERSKKKHKSKKKKKKHKKARKSSSSD</sequence>
<evidence type="ECO:0000256" key="1">
    <source>
        <dbReference type="ARBA" id="ARBA00022553"/>
    </source>
</evidence>
<dbReference type="SMART" id="SM00258">
    <property type="entry name" value="SAND"/>
    <property type="match status" value="1"/>
</dbReference>
<dbReference type="PROSITE" id="PS50158">
    <property type="entry name" value="ZF_CCHC"/>
    <property type="match status" value="1"/>
</dbReference>
<evidence type="ECO:0000256" key="8">
    <source>
        <dbReference type="ARBA" id="ARBA00023242"/>
    </source>
</evidence>
<dbReference type="PROSITE" id="PS01360">
    <property type="entry name" value="ZF_MYND_1"/>
    <property type="match status" value="1"/>
</dbReference>
<evidence type="ECO:0000259" key="11">
    <source>
        <dbReference type="PROSITE" id="PS50158"/>
    </source>
</evidence>
<proteinExistence type="predicted"/>
<organism evidence="14 15">
    <name type="scientific">Apolygus lucorum</name>
    <name type="common">Small green plant bug</name>
    <name type="synonym">Lygocoris lucorum</name>
    <dbReference type="NCBI Taxonomy" id="248454"/>
    <lineage>
        <taxon>Eukaryota</taxon>
        <taxon>Metazoa</taxon>
        <taxon>Ecdysozoa</taxon>
        <taxon>Arthropoda</taxon>
        <taxon>Hexapoda</taxon>
        <taxon>Insecta</taxon>
        <taxon>Pterygota</taxon>
        <taxon>Neoptera</taxon>
        <taxon>Paraneoptera</taxon>
        <taxon>Hemiptera</taxon>
        <taxon>Heteroptera</taxon>
        <taxon>Panheteroptera</taxon>
        <taxon>Cimicomorpha</taxon>
        <taxon>Miridae</taxon>
        <taxon>Mirini</taxon>
        <taxon>Apolygus</taxon>
    </lineage>
</organism>
<feature type="compositionally biased region" description="Acidic residues" evidence="10">
    <location>
        <begin position="526"/>
        <end position="535"/>
    </location>
</feature>
<dbReference type="Gene3D" id="3.10.390.10">
    <property type="entry name" value="SAND domain-like"/>
    <property type="match status" value="1"/>
</dbReference>
<evidence type="ECO:0000313" key="15">
    <source>
        <dbReference type="Proteomes" id="UP000466442"/>
    </source>
</evidence>
<evidence type="ECO:0000256" key="2">
    <source>
        <dbReference type="ARBA" id="ARBA00022723"/>
    </source>
</evidence>
<accession>A0A8S9X0L5</accession>